<comment type="caution">
    <text evidence="2">The sequence shown here is derived from an EMBL/GenBank/DDBJ whole genome shotgun (WGS) entry which is preliminary data.</text>
</comment>
<dbReference type="AlphaFoldDB" id="A0A8J7RM84"/>
<organism evidence="2 3">
    <name type="scientific">Natronogracilivirga saccharolytica</name>
    <dbReference type="NCBI Taxonomy" id="2812953"/>
    <lineage>
        <taxon>Bacteria</taxon>
        <taxon>Pseudomonadati</taxon>
        <taxon>Balneolota</taxon>
        <taxon>Balneolia</taxon>
        <taxon>Balneolales</taxon>
        <taxon>Cyclonatronaceae</taxon>
        <taxon>Natronogracilivirga</taxon>
    </lineage>
</organism>
<evidence type="ECO:0000313" key="2">
    <source>
        <dbReference type="EMBL" id="MBP3192304.1"/>
    </source>
</evidence>
<sequence length="59" mass="7044">MPYSSRWTYPVPPDYRSGRLKPLTKRHYDTFSQCTGCGKLYWKGSHRDRLHPKVQSLLF</sequence>
<dbReference type="RefSeq" id="WP_210511415.1">
    <property type="nucleotide sequence ID" value="NZ_JAFIDN010000004.1"/>
</dbReference>
<feature type="domain" description="Mut7-C RNAse" evidence="1">
    <location>
        <begin position="14"/>
        <end position="51"/>
    </location>
</feature>
<dbReference type="EMBL" id="JAFIDN010000004">
    <property type="protein sequence ID" value="MBP3192304.1"/>
    <property type="molecule type" value="Genomic_DNA"/>
</dbReference>
<keyword evidence="3" id="KW-1185">Reference proteome</keyword>
<dbReference type="Proteomes" id="UP000673975">
    <property type="component" value="Unassembled WGS sequence"/>
</dbReference>
<evidence type="ECO:0000259" key="1">
    <source>
        <dbReference type="Pfam" id="PF01927"/>
    </source>
</evidence>
<dbReference type="Pfam" id="PF01927">
    <property type="entry name" value="Mut7-C"/>
    <property type="match status" value="1"/>
</dbReference>
<accession>A0A8J7RM84</accession>
<name>A0A8J7RM84_9BACT</name>
<evidence type="ECO:0000313" key="3">
    <source>
        <dbReference type="Proteomes" id="UP000673975"/>
    </source>
</evidence>
<gene>
    <name evidence="2" type="ORF">NATSA_06490</name>
</gene>
<dbReference type="InterPro" id="IPR002782">
    <property type="entry name" value="Mut7-C_RNAse_dom"/>
</dbReference>
<proteinExistence type="predicted"/>
<protein>
    <recommendedName>
        <fullName evidence="1">Mut7-C RNAse domain-containing protein</fullName>
    </recommendedName>
</protein>
<reference evidence="2" key="1">
    <citation type="submission" date="2021-02" db="EMBL/GenBank/DDBJ databases">
        <title>Natronogracilivirga saccharolytica gen. nov. sp. nov. a new anaerobic, haloalkiliphilic carbohydrate-fermenting bacterium from soda lake and proposing of Cyclonatronumiaceae fam. nov. in the phylum Balneolaeota.</title>
        <authorList>
            <person name="Zhilina T.N."/>
            <person name="Sorokin D.Y."/>
            <person name="Zavarzina D.G."/>
            <person name="Toshchakov S.V."/>
            <person name="Kublanov I.V."/>
        </authorList>
    </citation>
    <scope>NUCLEOTIDE SEQUENCE</scope>
    <source>
        <strain evidence="2">Z-1702</strain>
    </source>
</reference>